<dbReference type="InterPro" id="IPR004386">
    <property type="entry name" value="Toxin_YafQ-like"/>
</dbReference>
<dbReference type="AlphaFoldDB" id="A0A840P290"/>
<evidence type="ECO:0000313" key="3">
    <source>
        <dbReference type="Proteomes" id="UP000561417"/>
    </source>
</evidence>
<name>A0A840P290_9HYPH</name>
<reference evidence="2 3" key="1">
    <citation type="submission" date="2020-08" db="EMBL/GenBank/DDBJ databases">
        <title>Genomic Encyclopedia of Type Strains, Phase IV (KMG-IV): sequencing the most valuable type-strain genomes for metagenomic binning, comparative biology and taxonomic classification.</title>
        <authorList>
            <person name="Goeker M."/>
        </authorList>
    </citation>
    <scope>NUCLEOTIDE SEQUENCE [LARGE SCALE GENOMIC DNA]</scope>
    <source>
        <strain evidence="2 3">DSM 28538</strain>
    </source>
</reference>
<evidence type="ECO:0000313" key="2">
    <source>
        <dbReference type="EMBL" id="MBB5074397.1"/>
    </source>
</evidence>
<dbReference type="SUPFAM" id="SSF143011">
    <property type="entry name" value="RelE-like"/>
    <property type="match status" value="1"/>
</dbReference>
<dbReference type="InterPro" id="IPR035093">
    <property type="entry name" value="RelE/ParE_toxin_dom_sf"/>
</dbReference>
<dbReference type="InterPro" id="IPR007712">
    <property type="entry name" value="RelE/ParE_toxin"/>
</dbReference>
<dbReference type="Pfam" id="PF15738">
    <property type="entry name" value="YafQ_toxin"/>
    <property type="match status" value="1"/>
</dbReference>
<organism evidence="2 3">
    <name type="scientific">Bartonella callosciuri</name>
    <dbReference type="NCBI Taxonomy" id="686223"/>
    <lineage>
        <taxon>Bacteria</taxon>
        <taxon>Pseudomonadati</taxon>
        <taxon>Pseudomonadota</taxon>
        <taxon>Alphaproteobacteria</taxon>
        <taxon>Hyphomicrobiales</taxon>
        <taxon>Bartonellaceae</taxon>
        <taxon>Bartonella</taxon>
    </lineage>
</organism>
<dbReference type="NCBIfam" id="TIGR02385">
    <property type="entry name" value="RelE_StbE"/>
    <property type="match status" value="1"/>
</dbReference>
<sequence>MNCHDNHIEPDWLLIYRIEGDKLHLVRTGTHSDLFEEERTKIR</sequence>
<keyword evidence="3" id="KW-1185">Reference proteome</keyword>
<dbReference type="EMBL" id="JACHIM010000010">
    <property type="protein sequence ID" value="MBB5074397.1"/>
    <property type="molecule type" value="Genomic_DNA"/>
</dbReference>
<gene>
    <name evidence="2" type="ORF">HNQ69_001537</name>
</gene>
<dbReference type="Gene3D" id="3.30.2310.20">
    <property type="entry name" value="RelE-like"/>
    <property type="match status" value="1"/>
</dbReference>
<proteinExistence type="predicted"/>
<protein>
    <submittedName>
        <fullName evidence="2">Addiction module RelE/StbE family toxin</fullName>
    </submittedName>
</protein>
<keyword evidence="1" id="KW-1277">Toxin-antitoxin system</keyword>
<dbReference type="Proteomes" id="UP000561417">
    <property type="component" value="Unassembled WGS sequence"/>
</dbReference>
<evidence type="ECO:0000256" key="1">
    <source>
        <dbReference type="ARBA" id="ARBA00022649"/>
    </source>
</evidence>
<accession>A0A840P290</accession>
<comment type="caution">
    <text evidence="2">The sequence shown here is derived from an EMBL/GenBank/DDBJ whole genome shotgun (WGS) entry which is preliminary data.</text>
</comment>